<dbReference type="PANTHER" id="PTHR43581:SF4">
    <property type="entry name" value="ATP_GTP PHOSPHATASE"/>
    <property type="match status" value="1"/>
</dbReference>
<dbReference type="EMBL" id="JPWH01000031">
    <property type="protein sequence ID" value="RCK42025.1"/>
    <property type="molecule type" value="Genomic_DNA"/>
</dbReference>
<feature type="domain" description="AAA+ ATPase" evidence="1">
    <location>
        <begin position="11"/>
        <end position="287"/>
    </location>
</feature>
<accession>A0A367WKP0</accession>
<evidence type="ECO:0000313" key="2">
    <source>
        <dbReference type="EMBL" id="RCK42025.1"/>
    </source>
</evidence>
<dbReference type="AlphaFoldDB" id="A0A367WKP0"/>
<dbReference type="SMART" id="SM00382">
    <property type="entry name" value="AAA"/>
    <property type="match status" value="1"/>
</dbReference>
<sequence length="385" mass="43410">MDFDRFSSLGREQVAILVGPNGAGKSNFLRELASNLRQSRNLAVICNTAYDRFLGMRGIKRISAGRTERSPKSVVKFAVADTLDDDDSRFYQIAKVLDYCGYRDRIGFKVKLKNQHKHLDPQVLLNDGGVPRDIALATSYFERFESDEIHWVGDRERLLSYSQGREFASVLRLEKTLRKAGYLSDIKVYLQRRDGPTIELLTASSGELSLISSLLFLIANRDADPLVLVDEPENSLHPNWQREYVDKLLNALEYRNATIVIATHAPLIVTGALANARDVISVFQIDRDKPKKINLENSALSTESIEEILWRAFDVITPASHYVSEELSSILRKLEEGGIDSEAALACVNVMDQQSFDNGQRAFFEAVRTLIKKVVAERERQGRDG</sequence>
<name>A0A367WKP0_9PROT</name>
<comment type="caution">
    <text evidence="2">The sequence shown here is derived from an EMBL/GenBank/DDBJ whole genome shotgun (WGS) entry which is preliminary data.</text>
</comment>
<dbReference type="Pfam" id="PF13304">
    <property type="entry name" value="AAA_21"/>
    <property type="match status" value="1"/>
</dbReference>
<organism evidence="2 3">
    <name type="scientific">Thalassospira profundimaris</name>
    <dbReference type="NCBI Taxonomy" id="502049"/>
    <lineage>
        <taxon>Bacteria</taxon>
        <taxon>Pseudomonadati</taxon>
        <taxon>Pseudomonadota</taxon>
        <taxon>Alphaproteobacteria</taxon>
        <taxon>Rhodospirillales</taxon>
        <taxon>Thalassospiraceae</taxon>
        <taxon>Thalassospira</taxon>
    </lineage>
</organism>
<dbReference type="InterPro" id="IPR027417">
    <property type="entry name" value="P-loop_NTPase"/>
</dbReference>
<dbReference type="GO" id="GO:0016887">
    <property type="term" value="F:ATP hydrolysis activity"/>
    <property type="evidence" value="ECO:0007669"/>
    <property type="project" value="InterPro"/>
</dbReference>
<reference evidence="2 3" key="1">
    <citation type="submission" date="2014-07" db="EMBL/GenBank/DDBJ databases">
        <title>Draft genome sequence of Thalassospira profundimaris S25-3-2.</title>
        <authorList>
            <person name="Lai Q."/>
            <person name="Shao Z."/>
        </authorList>
    </citation>
    <scope>NUCLEOTIDE SEQUENCE [LARGE SCALE GENOMIC DNA]</scope>
    <source>
        <strain evidence="2 3">S25-3-2</strain>
    </source>
</reference>
<dbReference type="InterPro" id="IPR003593">
    <property type="entry name" value="AAA+_ATPase"/>
</dbReference>
<dbReference type="PANTHER" id="PTHR43581">
    <property type="entry name" value="ATP/GTP PHOSPHATASE"/>
    <property type="match status" value="1"/>
</dbReference>
<evidence type="ECO:0000313" key="3">
    <source>
        <dbReference type="Proteomes" id="UP000252517"/>
    </source>
</evidence>
<dbReference type="InterPro" id="IPR003959">
    <property type="entry name" value="ATPase_AAA_core"/>
</dbReference>
<proteinExistence type="predicted"/>
<dbReference type="InterPro" id="IPR051396">
    <property type="entry name" value="Bact_Antivir_Def_Nuclease"/>
</dbReference>
<protein>
    <recommendedName>
        <fullName evidence="1">AAA+ ATPase domain-containing protein</fullName>
    </recommendedName>
</protein>
<dbReference type="Gene3D" id="3.40.50.300">
    <property type="entry name" value="P-loop containing nucleotide triphosphate hydrolases"/>
    <property type="match status" value="1"/>
</dbReference>
<dbReference type="SUPFAM" id="SSF52540">
    <property type="entry name" value="P-loop containing nucleoside triphosphate hydrolases"/>
    <property type="match status" value="1"/>
</dbReference>
<evidence type="ECO:0000259" key="1">
    <source>
        <dbReference type="SMART" id="SM00382"/>
    </source>
</evidence>
<gene>
    <name evidence="2" type="ORF">TH25_23235</name>
</gene>
<dbReference type="Proteomes" id="UP000252517">
    <property type="component" value="Unassembled WGS sequence"/>
</dbReference>
<dbReference type="GO" id="GO:0005524">
    <property type="term" value="F:ATP binding"/>
    <property type="evidence" value="ECO:0007669"/>
    <property type="project" value="InterPro"/>
</dbReference>